<dbReference type="OrthoDB" id="6017046at2759"/>
<comment type="caution">
    <text evidence="2">The sequence shown here is derived from an EMBL/GenBank/DDBJ whole genome shotgun (WGS) entry which is preliminary data.</text>
</comment>
<dbReference type="InterPro" id="IPR058913">
    <property type="entry name" value="Integrase_dom_put"/>
</dbReference>
<accession>A0A9W8IRT7</accession>
<keyword evidence="3" id="KW-1185">Reference proteome</keyword>
<organism evidence="2 3">
    <name type="scientific">Candolleomyces eurysporus</name>
    <dbReference type="NCBI Taxonomy" id="2828524"/>
    <lineage>
        <taxon>Eukaryota</taxon>
        <taxon>Fungi</taxon>
        <taxon>Dikarya</taxon>
        <taxon>Basidiomycota</taxon>
        <taxon>Agaricomycotina</taxon>
        <taxon>Agaricomycetes</taxon>
        <taxon>Agaricomycetidae</taxon>
        <taxon>Agaricales</taxon>
        <taxon>Agaricineae</taxon>
        <taxon>Psathyrellaceae</taxon>
        <taxon>Candolleomyces</taxon>
    </lineage>
</organism>
<proteinExistence type="predicted"/>
<dbReference type="PANTHER" id="PTHR46177">
    <property type="entry name" value="INTEGRASE CATALYTIC DOMAIN-CONTAINING PROTEIN"/>
    <property type="match status" value="1"/>
</dbReference>
<dbReference type="Pfam" id="PF24764">
    <property type="entry name" value="rva_4"/>
    <property type="match status" value="1"/>
</dbReference>
<reference evidence="2" key="1">
    <citation type="submission" date="2022-06" db="EMBL/GenBank/DDBJ databases">
        <title>Genome Sequence of Candolleomyces eurysporus.</title>
        <authorList>
            <person name="Buettner E."/>
        </authorList>
    </citation>
    <scope>NUCLEOTIDE SEQUENCE</scope>
    <source>
        <strain evidence="2">VTCC 930004</strain>
    </source>
</reference>
<evidence type="ECO:0000259" key="1">
    <source>
        <dbReference type="Pfam" id="PF24764"/>
    </source>
</evidence>
<sequence>MSNNNMTGKNGFAAKHYPPDDVLEAVLRQYASERLSTEEKLVRLWTEFQLDIKSTTLYRLQRKYSTPSVWKPPPVEAATAYVLEKVAEDVNQRNGTGTIGTLLANEGVLLPRDFIRQVLAQHAPEGLQRRFPGANRIQRAQLSAPGPGWQYHADGHEKLNAQALKMGGVGLEIYGIKDQWSSFLLHLVVVPNNRLADTIGHVYLDMVQKYNHFPLTMVTDKGSEVPFLFAHQTGLREVYTPELDKTQIPPVIQLKSVHNTPIEGLWHWFTNTCGLNIKEIIISGYETGVYSPNNPIHPQLFNWIWPMALQFQLDKFTSYWNNHKIRTQRDKANMSGSTPRHAFTAPDPARYEKCYVEIDEVVIDALRQQIPTPREAAMQFVDDGFLQLAEDAYEAVGSPDLSDIRRVWTIFAAMIVHIPADTN</sequence>
<evidence type="ECO:0000313" key="3">
    <source>
        <dbReference type="Proteomes" id="UP001140091"/>
    </source>
</evidence>
<protein>
    <recommendedName>
        <fullName evidence="1">Integrase core domain-containing protein</fullName>
    </recommendedName>
</protein>
<name>A0A9W8IRT7_9AGAR</name>
<gene>
    <name evidence="2" type="ORF">H1R20_g15223</name>
</gene>
<dbReference type="Proteomes" id="UP001140091">
    <property type="component" value="Unassembled WGS sequence"/>
</dbReference>
<dbReference type="EMBL" id="JANBPK010001541">
    <property type="protein sequence ID" value="KAJ2921871.1"/>
    <property type="molecule type" value="Genomic_DNA"/>
</dbReference>
<evidence type="ECO:0000313" key="2">
    <source>
        <dbReference type="EMBL" id="KAJ2921871.1"/>
    </source>
</evidence>
<feature type="non-terminal residue" evidence="2">
    <location>
        <position position="423"/>
    </location>
</feature>
<feature type="domain" description="Integrase core" evidence="1">
    <location>
        <begin position="145"/>
        <end position="332"/>
    </location>
</feature>
<dbReference type="AlphaFoldDB" id="A0A9W8IRT7"/>
<dbReference type="PANTHER" id="PTHR46177:SF1">
    <property type="entry name" value="INTEGRASE CATALYTIC DOMAIN-CONTAINING PROTEIN"/>
    <property type="match status" value="1"/>
</dbReference>